<protein>
    <recommendedName>
        <fullName evidence="10">Olfactory receptor</fullName>
    </recommendedName>
</protein>
<dbReference type="PRINTS" id="PR00245">
    <property type="entry name" value="OLFACTORYR"/>
</dbReference>
<accession>A0ABN9BMV0</accession>
<dbReference type="SUPFAM" id="SSF81321">
    <property type="entry name" value="Family A G protein-coupled receptor-like"/>
    <property type="match status" value="1"/>
</dbReference>
<proteinExistence type="inferred from homology"/>
<evidence type="ECO:0000313" key="12">
    <source>
        <dbReference type="EMBL" id="CAI9548908.1"/>
    </source>
</evidence>
<feature type="transmembrane region" description="Helical" evidence="10">
    <location>
        <begin position="137"/>
        <end position="159"/>
    </location>
</feature>
<evidence type="ECO:0000256" key="8">
    <source>
        <dbReference type="ARBA" id="ARBA00023224"/>
    </source>
</evidence>
<feature type="transmembrane region" description="Helical" evidence="10">
    <location>
        <begin position="23"/>
        <end position="45"/>
    </location>
</feature>
<keyword evidence="7 10" id="KW-0472">Membrane</keyword>
<evidence type="ECO:0000256" key="9">
    <source>
        <dbReference type="RuleBase" id="RU000688"/>
    </source>
</evidence>
<dbReference type="PROSITE" id="PS50262">
    <property type="entry name" value="G_PROTEIN_RECEP_F1_2"/>
    <property type="match status" value="1"/>
</dbReference>
<feature type="transmembrane region" description="Helical" evidence="10">
    <location>
        <begin position="97"/>
        <end position="116"/>
    </location>
</feature>
<keyword evidence="4 9" id="KW-0812">Transmembrane</keyword>
<feature type="transmembrane region" description="Helical" evidence="10">
    <location>
        <begin position="233"/>
        <end position="256"/>
    </location>
</feature>
<organism evidence="12 13">
    <name type="scientific">Staurois parvus</name>
    <dbReference type="NCBI Taxonomy" id="386267"/>
    <lineage>
        <taxon>Eukaryota</taxon>
        <taxon>Metazoa</taxon>
        <taxon>Chordata</taxon>
        <taxon>Craniata</taxon>
        <taxon>Vertebrata</taxon>
        <taxon>Euteleostomi</taxon>
        <taxon>Amphibia</taxon>
        <taxon>Batrachia</taxon>
        <taxon>Anura</taxon>
        <taxon>Neobatrachia</taxon>
        <taxon>Ranoidea</taxon>
        <taxon>Ranidae</taxon>
        <taxon>Staurois</taxon>
    </lineage>
</organism>
<evidence type="ECO:0000256" key="2">
    <source>
        <dbReference type="ARBA" id="ARBA00022475"/>
    </source>
</evidence>
<dbReference type="PRINTS" id="PR00237">
    <property type="entry name" value="GPCRRHODOPSN"/>
</dbReference>
<evidence type="ECO:0000256" key="5">
    <source>
        <dbReference type="ARBA" id="ARBA00022725"/>
    </source>
</evidence>
<dbReference type="Gene3D" id="1.20.1070.10">
    <property type="entry name" value="Rhodopsin 7-helix transmembrane proteins"/>
    <property type="match status" value="1"/>
</dbReference>
<keyword evidence="9" id="KW-0675">Receptor</keyword>
<evidence type="ECO:0000256" key="3">
    <source>
        <dbReference type="ARBA" id="ARBA00022606"/>
    </source>
</evidence>
<dbReference type="EMBL" id="CATNWA010004909">
    <property type="protein sequence ID" value="CAI9548908.1"/>
    <property type="molecule type" value="Genomic_DNA"/>
</dbReference>
<comment type="caution">
    <text evidence="12">The sequence shown here is derived from an EMBL/GenBank/DDBJ whole genome shotgun (WGS) entry which is preliminary data.</text>
</comment>
<reference evidence="12" key="1">
    <citation type="submission" date="2023-05" db="EMBL/GenBank/DDBJ databases">
        <authorList>
            <person name="Stuckert A."/>
        </authorList>
    </citation>
    <scope>NUCLEOTIDE SEQUENCE</scope>
</reference>
<dbReference type="SMART" id="SM01381">
    <property type="entry name" value="7TM_GPCR_Srsx"/>
    <property type="match status" value="1"/>
</dbReference>
<feature type="domain" description="G-protein coupled receptors family 1 profile" evidence="11">
    <location>
        <begin position="37"/>
        <end position="286"/>
    </location>
</feature>
<keyword evidence="8 9" id="KW-0807">Transducer</keyword>
<feature type="transmembrane region" description="Helical" evidence="10">
    <location>
        <begin position="190"/>
        <end position="212"/>
    </location>
</feature>
<evidence type="ECO:0000256" key="4">
    <source>
        <dbReference type="ARBA" id="ARBA00022692"/>
    </source>
</evidence>
<comment type="subcellular location">
    <subcellularLocation>
        <location evidence="1 10">Cell membrane</location>
        <topology evidence="1 10">Multi-pass membrane protein</topology>
    </subcellularLocation>
</comment>
<keyword evidence="3 10" id="KW-0716">Sensory transduction</keyword>
<evidence type="ECO:0000259" key="11">
    <source>
        <dbReference type="PROSITE" id="PS50262"/>
    </source>
</evidence>
<dbReference type="InterPro" id="IPR000725">
    <property type="entry name" value="Olfact_rcpt"/>
</dbReference>
<sequence length="313" mass="35240">MSSNHTIFILAGFKFSPEIQSTVFVVVLLVYALSILGNITIFTVICLERSLHTPMYFFLSSLAIEDMGFISSTVPMLLFIMATGNGSISQKNCFMQLYFYMSFGSVEFLLLAFMSVDRYVALSYPLRYRNIITDRTCFYLILISWVSGFFMFLYSILLLSNLSFCGPFEVNHFFCDASVLVKISCSDSSFFNTIFAISAASIVLISFLVTCVSYRSVIGAVMKIKSSTGKRKAFSTCSSHFIAVTLLYLTVIFLYVRTAGSVSNDLNKAISIINSILSPFSNPFIYSLRNDKVQEAFWKVLNIHKEKENQPIP</sequence>
<evidence type="ECO:0000256" key="1">
    <source>
        <dbReference type="ARBA" id="ARBA00004651"/>
    </source>
</evidence>
<dbReference type="InterPro" id="IPR017452">
    <property type="entry name" value="GPCR_Rhodpsn_7TM"/>
</dbReference>
<evidence type="ECO:0000256" key="6">
    <source>
        <dbReference type="ARBA" id="ARBA00022989"/>
    </source>
</evidence>
<keyword evidence="9" id="KW-0297">G-protein coupled receptor</keyword>
<dbReference type="Pfam" id="PF13853">
    <property type="entry name" value="7tm_4"/>
    <property type="match status" value="1"/>
</dbReference>
<keyword evidence="6 10" id="KW-1133">Transmembrane helix</keyword>
<dbReference type="InterPro" id="IPR000276">
    <property type="entry name" value="GPCR_Rhodpsn"/>
</dbReference>
<evidence type="ECO:0000313" key="13">
    <source>
        <dbReference type="Proteomes" id="UP001162483"/>
    </source>
</evidence>
<keyword evidence="13" id="KW-1185">Reference proteome</keyword>
<keyword evidence="5 10" id="KW-0552">Olfaction</keyword>
<dbReference type="Proteomes" id="UP001162483">
    <property type="component" value="Unassembled WGS sequence"/>
</dbReference>
<evidence type="ECO:0000256" key="10">
    <source>
        <dbReference type="RuleBase" id="RU363047"/>
    </source>
</evidence>
<feature type="transmembrane region" description="Helical" evidence="10">
    <location>
        <begin position="57"/>
        <end position="82"/>
    </location>
</feature>
<gene>
    <name evidence="12" type="ORF">SPARVUS_LOCUS3251072</name>
</gene>
<dbReference type="PROSITE" id="PS00237">
    <property type="entry name" value="G_PROTEIN_RECEP_F1_1"/>
    <property type="match status" value="1"/>
</dbReference>
<evidence type="ECO:0000256" key="7">
    <source>
        <dbReference type="ARBA" id="ARBA00023136"/>
    </source>
</evidence>
<dbReference type="PANTHER" id="PTHR26453">
    <property type="entry name" value="OLFACTORY RECEPTOR"/>
    <property type="match status" value="1"/>
</dbReference>
<name>A0ABN9BMV0_9NEOB</name>
<comment type="similarity">
    <text evidence="9">Belongs to the G-protein coupled receptor 1 family.</text>
</comment>
<keyword evidence="2 10" id="KW-1003">Cell membrane</keyword>